<dbReference type="Proteomes" id="UP001597549">
    <property type="component" value="Unassembled WGS sequence"/>
</dbReference>
<feature type="transmembrane region" description="Helical" evidence="1">
    <location>
        <begin position="100"/>
        <end position="118"/>
    </location>
</feature>
<keyword evidence="1" id="KW-0472">Membrane</keyword>
<keyword evidence="1" id="KW-1133">Transmembrane helix</keyword>
<accession>A0ABW5ZB64</accession>
<name>A0ABW5ZB64_9FLAO</name>
<proteinExistence type="predicted"/>
<dbReference type="RefSeq" id="WP_379807991.1">
    <property type="nucleotide sequence ID" value="NZ_JBHUOL010000018.1"/>
</dbReference>
<reference evidence="3" key="1">
    <citation type="journal article" date="2019" name="Int. J. Syst. Evol. Microbiol.">
        <title>The Global Catalogue of Microorganisms (GCM) 10K type strain sequencing project: providing services to taxonomists for standard genome sequencing and annotation.</title>
        <authorList>
            <consortium name="The Broad Institute Genomics Platform"/>
            <consortium name="The Broad Institute Genome Sequencing Center for Infectious Disease"/>
            <person name="Wu L."/>
            <person name="Ma J."/>
        </authorList>
    </citation>
    <scope>NUCLEOTIDE SEQUENCE [LARGE SCALE GENOMIC DNA]</scope>
    <source>
        <strain evidence="3">KCTC 52644</strain>
    </source>
</reference>
<sequence>MDFAKNYKNLTDDKIISLLKDANALKPEALVALKNEVLSRKSLFNDLADKIASEQAEKVENIVLKKKSYFIKLRFKALAFCVFNLLLFLVIRYFILKLFFIQIVLLSFLLTSFFLVLFRKSNPVVTVKSDSIAISKYKKIPVLSSFMEFKIVERFFNIILIAIRSSKIHEIKYEDIIEIDVRSNEIYYYSDEMSMEQILKSLETIFEEKNFSTQQQPRRILKATLMLGFIKNKPELLKVLRVKKVKIIV</sequence>
<comment type="caution">
    <text evidence="2">The sequence shown here is derived from an EMBL/GenBank/DDBJ whole genome shotgun (WGS) entry which is preliminary data.</text>
</comment>
<evidence type="ECO:0000313" key="3">
    <source>
        <dbReference type="Proteomes" id="UP001597549"/>
    </source>
</evidence>
<gene>
    <name evidence="2" type="ORF">ACFSX9_12030</name>
</gene>
<feature type="transmembrane region" description="Helical" evidence="1">
    <location>
        <begin position="75"/>
        <end position="94"/>
    </location>
</feature>
<protein>
    <submittedName>
        <fullName evidence="2">Uncharacterized protein</fullName>
    </submittedName>
</protein>
<organism evidence="2 3">
    <name type="scientific">Flavobacterium ardleyense</name>
    <dbReference type="NCBI Taxonomy" id="2038737"/>
    <lineage>
        <taxon>Bacteria</taxon>
        <taxon>Pseudomonadati</taxon>
        <taxon>Bacteroidota</taxon>
        <taxon>Flavobacteriia</taxon>
        <taxon>Flavobacteriales</taxon>
        <taxon>Flavobacteriaceae</taxon>
        <taxon>Flavobacterium</taxon>
    </lineage>
</organism>
<keyword evidence="3" id="KW-1185">Reference proteome</keyword>
<evidence type="ECO:0000313" key="2">
    <source>
        <dbReference type="EMBL" id="MFD2909458.1"/>
    </source>
</evidence>
<dbReference type="EMBL" id="JBHUOL010000018">
    <property type="protein sequence ID" value="MFD2909458.1"/>
    <property type="molecule type" value="Genomic_DNA"/>
</dbReference>
<keyword evidence="1" id="KW-0812">Transmembrane</keyword>
<evidence type="ECO:0000256" key="1">
    <source>
        <dbReference type="SAM" id="Phobius"/>
    </source>
</evidence>